<evidence type="ECO:0000256" key="1">
    <source>
        <dbReference type="ARBA" id="ARBA00023002"/>
    </source>
</evidence>
<dbReference type="Pfam" id="PF02826">
    <property type="entry name" value="2-Hacid_dh_C"/>
    <property type="match status" value="1"/>
</dbReference>
<dbReference type="GO" id="GO:0051287">
    <property type="term" value="F:NAD binding"/>
    <property type="evidence" value="ECO:0007669"/>
    <property type="project" value="InterPro"/>
</dbReference>
<dbReference type="EMBL" id="KI669461">
    <property type="protein sequence ID" value="OCF58736.1"/>
    <property type="molecule type" value="Genomic_DNA"/>
</dbReference>
<dbReference type="SUPFAM" id="SSF51735">
    <property type="entry name" value="NAD(P)-binding Rossmann-fold domains"/>
    <property type="match status" value="1"/>
</dbReference>
<evidence type="ECO:0000259" key="4">
    <source>
        <dbReference type="Pfam" id="PF02826"/>
    </source>
</evidence>
<dbReference type="STRING" id="1331196.A0A1B9IT81"/>
<dbReference type="InterPro" id="IPR050223">
    <property type="entry name" value="D-isomer_2-hydroxyacid_DH"/>
</dbReference>
<dbReference type="GO" id="GO:0030267">
    <property type="term" value="F:glyoxylate reductase (NADPH) activity"/>
    <property type="evidence" value="ECO:0007669"/>
    <property type="project" value="TreeGrafter"/>
</dbReference>
<dbReference type="InterPro" id="IPR006139">
    <property type="entry name" value="D-isomer_2_OHA_DH_cat_dom"/>
</dbReference>
<feature type="domain" description="D-isomer specific 2-hydroxyacid dehydrogenase catalytic" evidence="3">
    <location>
        <begin position="24"/>
        <end position="336"/>
    </location>
</feature>
<comment type="similarity">
    <text evidence="2">Belongs to the D-isomer specific 2-hydroxyacid dehydrogenase family.</text>
</comment>
<sequence length="340" mass="37391">MAISTTNKRKILGVGPGAGAIEEFKQLCEDYEVHMVNRGPRDKVKAEIKRLCETEGPFEAGFLFFANGSYAPMDEDLLGPLWRNGNKVGCFAQCGTGYDNVRVNDITAHGCYFTNTPDAVTLATADFTVLLFLSVLRGLTMAERAANLGKNHAEVELTVDPAGLTLGVIGLGRIGKDFVKKCQAFGINAIYHTRNPLSAEEEAKLDVKYATRDELCKKADVIAVLTPHTPETFHILDHEQFAIMKDGIFIINSSRGPTINEEALIDALKSNKVKRAALDVFENEPAIPDYFKNNPRVTITPHVAAYTKGTIYRGERDAMANVRAFFEQGYPNTPVNGPFQ</sequence>
<dbReference type="GO" id="GO:0005829">
    <property type="term" value="C:cytosol"/>
    <property type="evidence" value="ECO:0007669"/>
    <property type="project" value="TreeGrafter"/>
</dbReference>
<protein>
    <recommendedName>
        <fullName evidence="7">Glycerate-and formate-dehydrogenase</fullName>
    </recommendedName>
</protein>
<dbReference type="OrthoDB" id="298012at2759"/>
<dbReference type="InterPro" id="IPR036291">
    <property type="entry name" value="NAD(P)-bd_dom_sf"/>
</dbReference>
<dbReference type="Gene3D" id="3.40.50.720">
    <property type="entry name" value="NAD(P)-binding Rossmann-like Domain"/>
    <property type="match status" value="2"/>
</dbReference>
<dbReference type="SUPFAM" id="SSF52283">
    <property type="entry name" value="Formate/glycerate dehydrogenase catalytic domain-like"/>
    <property type="match status" value="1"/>
</dbReference>
<reference evidence="5 6" key="1">
    <citation type="submission" date="2013-07" db="EMBL/GenBank/DDBJ databases">
        <title>The Genome Sequence of Kwoniella mangroviensis CBS10435.</title>
        <authorList>
            <consortium name="The Broad Institute Genome Sequencing Platform"/>
            <person name="Cuomo C."/>
            <person name="Litvintseva A."/>
            <person name="Chen Y."/>
            <person name="Heitman J."/>
            <person name="Sun S."/>
            <person name="Springer D."/>
            <person name="Dromer F."/>
            <person name="Young S.K."/>
            <person name="Zeng Q."/>
            <person name="Gargeya S."/>
            <person name="Fitzgerald M."/>
            <person name="Abouelleil A."/>
            <person name="Alvarado L."/>
            <person name="Berlin A.M."/>
            <person name="Chapman S.B."/>
            <person name="Dewar J."/>
            <person name="Goldberg J."/>
            <person name="Griggs A."/>
            <person name="Gujja S."/>
            <person name="Hansen M."/>
            <person name="Howarth C."/>
            <person name="Imamovic A."/>
            <person name="Larimer J."/>
            <person name="McCowan C."/>
            <person name="Murphy C."/>
            <person name="Pearson M."/>
            <person name="Priest M."/>
            <person name="Roberts A."/>
            <person name="Saif S."/>
            <person name="Shea T."/>
            <person name="Sykes S."/>
            <person name="Wortman J."/>
            <person name="Nusbaum C."/>
            <person name="Birren B."/>
        </authorList>
    </citation>
    <scope>NUCLEOTIDE SEQUENCE [LARGE SCALE GENOMIC DNA]</scope>
    <source>
        <strain evidence="5 6">CBS 10435</strain>
    </source>
</reference>
<proteinExistence type="inferred from homology"/>
<dbReference type="CDD" id="cd12168">
    <property type="entry name" value="Mand_dh_like"/>
    <property type="match status" value="1"/>
</dbReference>
<evidence type="ECO:0000313" key="5">
    <source>
        <dbReference type="EMBL" id="OCF58736.1"/>
    </source>
</evidence>
<dbReference type="Proteomes" id="UP000092583">
    <property type="component" value="Unassembled WGS sequence"/>
</dbReference>
<dbReference type="GO" id="GO:0016618">
    <property type="term" value="F:hydroxypyruvate reductase [NAD(P)H] activity"/>
    <property type="evidence" value="ECO:0007669"/>
    <property type="project" value="TreeGrafter"/>
</dbReference>
<evidence type="ECO:0000259" key="3">
    <source>
        <dbReference type="Pfam" id="PF00389"/>
    </source>
</evidence>
<dbReference type="Pfam" id="PF00389">
    <property type="entry name" value="2-Hacid_dh"/>
    <property type="match status" value="1"/>
</dbReference>
<gene>
    <name evidence="5" type="ORF">L486_03226</name>
</gene>
<evidence type="ECO:0008006" key="7">
    <source>
        <dbReference type="Google" id="ProtNLM"/>
    </source>
</evidence>
<keyword evidence="1 2" id="KW-0560">Oxidoreductase</keyword>
<organism evidence="5 6">
    <name type="scientific">Kwoniella mangroviensis CBS 10435</name>
    <dbReference type="NCBI Taxonomy" id="1331196"/>
    <lineage>
        <taxon>Eukaryota</taxon>
        <taxon>Fungi</taxon>
        <taxon>Dikarya</taxon>
        <taxon>Basidiomycota</taxon>
        <taxon>Agaricomycotina</taxon>
        <taxon>Tremellomycetes</taxon>
        <taxon>Tremellales</taxon>
        <taxon>Cryptococcaceae</taxon>
        <taxon>Kwoniella</taxon>
    </lineage>
</organism>
<dbReference type="PANTHER" id="PTHR10996:SF129">
    <property type="entry name" value="2-HYDROXYACID DEHYDROGENASE C1773.17C-RELATED"/>
    <property type="match status" value="1"/>
</dbReference>
<reference evidence="6" key="2">
    <citation type="submission" date="2013-12" db="EMBL/GenBank/DDBJ databases">
        <title>Evolution of pathogenesis and genome organization in the Tremellales.</title>
        <authorList>
            <person name="Cuomo C."/>
            <person name="Litvintseva A."/>
            <person name="Heitman J."/>
            <person name="Chen Y."/>
            <person name="Sun S."/>
            <person name="Springer D."/>
            <person name="Dromer F."/>
            <person name="Young S."/>
            <person name="Zeng Q."/>
            <person name="Chapman S."/>
            <person name="Gujja S."/>
            <person name="Saif S."/>
            <person name="Birren B."/>
        </authorList>
    </citation>
    <scope>NUCLEOTIDE SEQUENCE [LARGE SCALE GENOMIC DNA]</scope>
    <source>
        <strain evidence="6">CBS 10435</strain>
    </source>
</reference>
<feature type="domain" description="D-isomer specific 2-hydroxyacid dehydrogenase NAD-binding" evidence="4">
    <location>
        <begin position="131"/>
        <end position="304"/>
    </location>
</feature>
<name>A0A1B9IT81_9TREE</name>
<keyword evidence="6" id="KW-1185">Reference proteome</keyword>
<evidence type="ECO:0000256" key="2">
    <source>
        <dbReference type="RuleBase" id="RU003719"/>
    </source>
</evidence>
<dbReference type="PANTHER" id="PTHR10996">
    <property type="entry name" value="2-HYDROXYACID DEHYDROGENASE-RELATED"/>
    <property type="match status" value="1"/>
</dbReference>
<dbReference type="InterPro" id="IPR006140">
    <property type="entry name" value="D-isomer_DH_NAD-bd"/>
</dbReference>
<accession>A0A1B9IT81</accession>
<evidence type="ECO:0000313" key="6">
    <source>
        <dbReference type="Proteomes" id="UP000092583"/>
    </source>
</evidence>
<dbReference type="AlphaFoldDB" id="A0A1B9IT81"/>